<feature type="region of interest" description="Disordered" evidence="1">
    <location>
        <begin position="13"/>
        <end position="59"/>
    </location>
</feature>
<comment type="caution">
    <text evidence="2">The sequence shown here is derived from an EMBL/GenBank/DDBJ whole genome shotgun (WGS) entry which is preliminary data.</text>
</comment>
<organism evidence="2 3">
    <name type="scientific">Caenorhabditis nigoni</name>
    <dbReference type="NCBI Taxonomy" id="1611254"/>
    <lineage>
        <taxon>Eukaryota</taxon>
        <taxon>Metazoa</taxon>
        <taxon>Ecdysozoa</taxon>
        <taxon>Nematoda</taxon>
        <taxon>Chromadorea</taxon>
        <taxon>Rhabditida</taxon>
        <taxon>Rhabditina</taxon>
        <taxon>Rhabditomorpha</taxon>
        <taxon>Rhabditoidea</taxon>
        <taxon>Rhabditidae</taxon>
        <taxon>Peloderinae</taxon>
        <taxon>Caenorhabditis</taxon>
    </lineage>
</organism>
<accession>A0A2G5SA69</accession>
<dbReference type="Proteomes" id="UP000230233">
    <property type="component" value="Unassembled WGS sequence"/>
</dbReference>
<gene>
    <name evidence="2" type="ORF">B9Z55_028840</name>
</gene>
<evidence type="ECO:0000313" key="2">
    <source>
        <dbReference type="EMBL" id="PIC11813.1"/>
    </source>
</evidence>
<dbReference type="AlphaFoldDB" id="A0A2G5SA69"/>
<evidence type="ECO:0000256" key="1">
    <source>
        <dbReference type="SAM" id="MobiDB-lite"/>
    </source>
</evidence>
<protein>
    <submittedName>
        <fullName evidence="2">Uncharacterized protein</fullName>
    </submittedName>
</protein>
<proteinExistence type="predicted"/>
<keyword evidence="3" id="KW-1185">Reference proteome</keyword>
<evidence type="ECO:0000313" key="3">
    <source>
        <dbReference type="Proteomes" id="UP000230233"/>
    </source>
</evidence>
<reference evidence="3" key="1">
    <citation type="submission" date="2017-10" db="EMBL/GenBank/DDBJ databases">
        <title>Rapid genome shrinkage in a self-fertile nematode reveals novel sperm competition proteins.</title>
        <authorList>
            <person name="Yin D."/>
            <person name="Schwarz E.M."/>
            <person name="Thomas C.G."/>
            <person name="Felde R.L."/>
            <person name="Korf I.F."/>
            <person name="Cutter A.D."/>
            <person name="Schartner C.M."/>
            <person name="Ralston E.J."/>
            <person name="Meyer B.J."/>
            <person name="Haag E.S."/>
        </authorList>
    </citation>
    <scope>NUCLEOTIDE SEQUENCE [LARGE SCALE GENOMIC DNA]</scope>
    <source>
        <strain evidence="3">JU1422</strain>
    </source>
</reference>
<name>A0A2G5SA69_9PELO</name>
<sequence>MKLPSIFFFSNKGARTGKLTTPGSHRGANERKIVKDEEEAEVKEAGDVENQAEGNPDEAVDGADGLIAKAAEDEAEEHLEILDVADAEVPEKFQDARRDEEEAFFMNFHSIYPKK</sequence>
<dbReference type="EMBL" id="PDUG01000041">
    <property type="protein sequence ID" value="PIC11813.1"/>
    <property type="molecule type" value="Genomic_DNA"/>
</dbReference>